<evidence type="ECO:0000256" key="1">
    <source>
        <dbReference type="ARBA" id="ARBA00010641"/>
    </source>
</evidence>
<evidence type="ECO:0000259" key="7">
    <source>
        <dbReference type="Pfam" id="PF08281"/>
    </source>
</evidence>
<dbReference type="GO" id="GO:0006352">
    <property type="term" value="P:DNA-templated transcription initiation"/>
    <property type="evidence" value="ECO:0007669"/>
    <property type="project" value="InterPro"/>
</dbReference>
<keyword evidence="2" id="KW-0805">Transcription regulation</keyword>
<accession>A0A0F5JFP3</accession>
<evidence type="ECO:0000259" key="6">
    <source>
        <dbReference type="Pfam" id="PF04542"/>
    </source>
</evidence>
<dbReference type="InterPro" id="IPR013324">
    <property type="entry name" value="RNA_pol_sigma_r3/r4-like"/>
</dbReference>
<dbReference type="InterPro" id="IPR036388">
    <property type="entry name" value="WH-like_DNA-bd_sf"/>
</dbReference>
<keyword evidence="3" id="KW-0731">Sigma factor</keyword>
<gene>
    <name evidence="8" type="ORF">HMPREF1535_02350</name>
</gene>
<organism evidence="8 9">
    <name type="scientific">Parabacteroides goldsteinii DSM 19448 = WAL 12034</name>
    <dbReference type="NCBI Taxonomy" id="927665"/>
    <lineage>
        <taxon>Bacteria</taxon>
        <taxon>Pseudomonadati</taxon>
        <taxon>Bacteroidota</taxon>
        <taxon>Bacteroidia</taxon>
        <taxon>Bacteroidales</taxon>
        <taxon>Tannerellaceae</taxon>
        <taxon>Parabacteroides</taxon>
    </lineage>
</organism>
<dbReference type="InterPro" id="IPR014284">
    <property type="entry name" value="RNA_pol_sigma-70_dom"/>
</dbReference>
<evidence type="ECO:0000256" key="4">
    <source>
        <dbReference type="ARBA" id="ARBA00023125"/>
    </source>
</evidence>
<dbReference type="InterPro" id="IPR013325">
    <property type="entry name" value="RNA_pol_sigma_r2"/>
</dbReference>
<dbReference type="PANTHER" id="PTHR43133">
    <property type="entry name" value="RNA POLYMERASE ECF-TYPE SIGMA FACTO"/>
    <property type="match status" value="1"/>
</dbReference>
<dbReference type="InterPro" id="IPR007627">
    <property type="entry name" value="RNA_pol_sigma70_r2"/>
</dbReference>
<dbReference type="RefSeq" id="WP_009859852.1">
    <property type="nucleotide sequence ID" value="NZ_KQ033912.1"/>
</dbReference>
<reference evidence="8 9" key="1">
    <citation type="submission" date="2013-04" db="EMBL/GenBank/DDBJ databases">
        <title>The Genome Sequence of Parabacteroides goldsteinii DSM 19448.</title>
        <authorList>
            <consortium name="The Broad Institute Genomics Platform"/>
            <person name="Earl A."/>
            <person name="Ward D."/>
            <person name="Feldgarden M."/>
            <person name="Gevers D."/>
            <person name="Martens E."/>
            <person name="Sakamoto M."/>
            <person name="Benno Y."/>
            <person name="Song Y."/>
            <person name="Liu C."/>
            <person name="Lee J."/>
            <person name="Bolanos M."/>
            <person name="Vaisanen M.L."/>
            <person name="Finegold S.M."/>
            <person name="Walker B."/>
            <person name="Young S."/>
            <person name="Zeng Q."/>
            <person name="Gargeya S."/>
            <person name="Fitzgerald M."/>
            <person name="Haas B."/>
            <person name="Abouelleil A."/>
            <person name="Allen A.W."/>
            <person name="Alvarado L."/>
            <person name="Arachchi H.M."/>
            <person name="Berlin A.M."/>
            <person name="Chapman S.B."/>
            <person name="Gainer-Dewar J."/>
            <person name="Goldberg J."/>
            <person name="Griggs A."/>
            <person name="Gujja S."/>
            <person name="Hansen M."/>
            <person name="Howarth C."/>
            <person name="Imamovic A."/>
            <person name="Ireland A."/>
            <person name="Larimer J."/>
            <person name="McCowan C."/>
            <person name="Murphy C."/>
            <person name="Pearson M."/>
            <person name="Poon T.W."/>
            <person name="Priest M."/>
            <person name="Roberts A."/>
            <person name="Saif S."/>
            <person name="Shea T."/>
            <person name="Sisk P."/>
            <person name="Sykes S."/>
            <person name="Wortman J."/>
            <person name="Nusbaum C."/>
            <person name="Birren B."/>
        </authorList>
    </citation>
    <scope>NUCLEOTIDE SEQUENCE [LARGE SCALE GENOMIC DNA]</scope>
    <source>
        <strain evidence="8 9">DSM 19448</strain>
    </source>
</reference>
<dbReference type="Gene3D" id="1.10.10.10">
    <property type="entry name" value="Winged helix-like DNA-binding domain superfamily/Winged helix DNA-binding domain"/>
    <property type="match status" value="1"/>
</dbReference>
<dbReference type="GO" id="GO:0003677">
    <property type="term" value="F:DNA binding"/>
    <property type="evidence" value="ECO:0007669"/>
    <property type="project" value="UniProtKB-KW"/>
</dbReference>
<feature type="domain" description="RNA polymerase sigma-70 region 2" evidence="6">
    <location>
        <begin position="22"/>
        <end position="87"/>
    </location>
</feature>
<name>A0A0F5JFP3_9BACT</name>
<dbReference type="PANTHER" id="PTHR43133:SF8">
    <property type="entry name" value="RNA POLYMERASE SIGMA FACTOR HI_1459-RELATED"/>
    <property type="match status" value="1"/>
</dbReference>
<dbReference type="Pfam" id="PF04542">
    <property type="entry name" value="Sigma70_r2"/>
    <property type="match status" value="1"/>
</dbReference>
<dbReference type="CDD" id="cd06171">
    <property type="entry name" value="Sigma70_r4"/>
    <property type="match status" value="1"/>
</dbReference>
<dbReference type="EMBL" id="AQHV01000011">
    <property type="protein sequence ID" value="KKB56375.1"/>
    <property type="molecule type" value="Genomic_DNA"/>
</dbReference>
<dbReference type="Gene3D" id="1.10.1740.10">
    <property type="match status" value="1"/>
</dbReference>
<evidence type="ECO:0000256" key="2">
    <source>
        <dbReference type="ARBA" id="ARBA00023015"/>
    </source>
</evidence>
<dbReference type="STRING" id="927665.HMPREF1535_02350"/>
<proteinExistence type="inferred from homology"/>
<dbReference type="Proteomes" id="UP000033047">
    <property type="component" value="Unassembled WGS sequence"/>
</dbReference>
<dbReference type="SUPFAM" id="SSF88659">
    <property type="entry name" value="Sigma3 and sigma4 domains of RNA polymerase sigma factors"/>
    <property type="match status" value="1"/>
</dbReference>
<evidence type="ECO:0000256" key="5">
    <source>
        <dbReference type="ARBA" id="ARBA00023163"/>
    </source>
</evidence>
<dbReference type="NCBIfam" id="TIGR02937">
    <property type="entry name" value="sigma70-ECF"/>
    <property type="match status" value="1"/>
</dbReference>
<comment type="similarity">
    <text evidence="1">Belongs to the sigma-70 factor family. ECF subfamily.</text>
</comment>
<evidence type="ECO:0000313" key="8">
    <source>
        <dbReference type="EMBL" id="KKB56375.1"/>
    </source>
</evidence>
<dbReference type="PATRIC" id="fig|927665.4.peg.2416"/>
<dbReference type="InterPro" id="IPR039425">
    <property type="entry name" value="RNA_pol_sigma-70-like"/>
</dbReference>
<dbReference type="GeneID" id="69983658"/>
<comment type="caution">
    <text evidence="8">The sequence shown here is derived from an EMBL/GenBank/DDBJ whole genome shotgun (WGS) entry which is preliminary data.</text>
</comment>
<evidence type="ECO:0000313" key="9">
    <source>
        <dbReference type="Proteomes" id="UP000033047"/>
    </source>
</evidence>
<evidence type="ECO:0000256" key="3">
    <source>
        <dbReference type="ARBA" id="ARBA00023082"/>
    </source>
</evidence>
<keyword evidence="4" id="KW-0238">DNA-binding</keyword>
<dbReference type="GO" id="GO:0016987">
    <property type="term" value="F:sigma factor activity"/>
    <property type="evidence" value="ECO:0007669"/>
    <property type="project" value="UniProtKB-KW"/>
</dbReference>
<dbReference type="SUPFAM" id="SSF88946">
    <property type="entry name" value="Sigma2 domain of RNA polymerase sigma factors"/>
    <property type="match status" value="1"/>
</dbReference>
<keyword evidence="5" id="KW-0804">Transcription</keyword>
<protein>
    <submittedName>
        <fullName evidence="8">Sigma-70 family RNA polymerase sigma factor</fullName>
    </submittedName>
</protein>
<sequence>MDEQKWIKSILAGDTKSFSCFVAKYQQMAFTIAFRILENREEAEEVVQDAFVKMYRALPSFQFGSKFSTWFYKIVYNTAITAQRKQSVFDSYDDAIATDLTTSEVDSATAILEREDRKEIIARVLKKLPADESLVLNLFYLEECSIADIGQITDLTPSNIKVKLFRGRKHFYETLQLMMKNETANVL</sequence>
<dbReference type="Pfam" id="PF08281">
    <property type="entry name" value="Sigma70_r4_2"/>
    <property type="match status" value="1"/>
</dbReference>
<feature type="domain" description="RNA polymerase sigma factor 70 region 4 type 2" evidence="7">
    <location>
        <begin position="119"/>
        <end position="170"/>
    </location>
</feature>
<dbReference type="AlphaFoldDB" id="A0A0F5JFP3"/>
<dbReference type="HOGENOM" id="CLU_047691_3_0_10"/>
<dbReference type="InterPro" id="IPR013249">
    <property type="entry name" value="RNA_pol_sigma70_r4_t2"/>
</dbReference>